<keyword evidence="2" id="KW-1185">Reference proteome</keyword>
<dbReference type="RefSeq" id="XP_027194051.1">
    <property type="nucleotide sequence ID" value="XM_027338250.1"/>
</dbReference>
<reference evidence="3" key="1">
    <citation type="submission" date="2025-08" db="UniProtKB">
        <authorList>
            <consortium name="RefSeq"/>
        </authorList>
    </citation>
    <scope>IDENTIFICATION</scope>
    <source>
        <strain evidence="3">Airmid</strain>
    </source>
</reference>
<protein>
    <submittedName>
        <fullName evidence="3">Uncharacterized protein LOC113788796</fullName>
    </submittedName>
</protein>
<dbReference type="PANTHER" id="PTHR31965:SF1">
    <property type="entry name" value="TRANSMEMBRANE PROTEIN 42"/>
    <property type="match status" value="1"/>
</dbReference>
<evidence type="ECO:0000256" key="1">
    <source>
        <dbReference type="SAM" id="Phobius"/>
    </source>
</evidence>
<dbReference type="OMA" id="GSAACDW"/>
<dbReference type="KEGG" id="dpte:113788796"/>
<keyword evidence="1" id="KW-1133">Transmembrane helix</keyword>
<dbReference type="InterPro" id="IPR039632">
    <property type="entry name" value="TMEM42"/>
</dbReference>
<gene>
    <name evidence="3" type="primary">LOC113788796</name>
</gene>
<organism evidence="2 3">
    <name type="scientific">Dermatophagoides pteronyssinus</name>
    <name type="common">European house dust mite</name>
    <dbReference type="NCBI Taxonomy" id="6956"/>
    <lineage>
        <taxon>Eukaryota</taxon>
        <taxon>Metazoa</taxon>
        <taxon>Ecdysozoa</taxon>
        <taxon>Arthropoda</taxon>
        <taxon>Chelicerata</taxon>
        <taxon>Arachnida</taxon>
        <taxon>Acari</taxon>
        <taxon>Acariformes</taxon>
        <taxon>Sarcoptiformes</taxon>
        <taxon>Astigmata</taxon>
        <taxon>Psoroptidia</taxon>
        <taxon>Analgoidea</taxon>
        <taxon>Pyroglyphidae</taxon>
        <taxon>Dermatophagoidinae</taxon>
        <taxon>Dermatophagoides</taxon>
    </lineage>
</organism>
<dbReference type="Gene3D" id="1.10.3730.20">
    <property type="match status" value="1"/>
</dbReference>
<dbReference type="AlphaFoldDB" id="A0A6P6XMA1"/>
<dbReference type="InParanoid" id="A0A6P6XMA1"/>
<keyword evidence="1" id="KW-0472">Membrane</keyword>
<sequence length="174" mass="19619">MKFFFQKMKTNQKLALRCSILSGLFASLASVFGKIATSSKICQSYLQSILSIYFNDDDSIEIQIWLIRAIQILAFAAMILVNSIMWTQFSLALAHSRYTIQVTTVNTVTNFICSAIFGIIIFNETITIQWTIGITLILIGIILLKRNDTSIINRSSNSILNSNSNTKLTFEKEE</sequence>
<dbReference type="Proteomes" id="UP000515146">
    <property type="component" value="Unplaced"/>
</dbReference>
<feature type="transmembrane region" description="Helical" evidence="1">
    <location>
        <begin position="98"/>
        <end position="122"/>
    </location>
</feature>
<accession>A0A6P6XMA1</accession>
<dbReference type="SUPFAM" id="SSF103481">
    <property type="entry name" value="Multidrug resistance efflux transporter EmrE"/>
    <property type="match status" value="1"/>
</dbReference>
<dbReference type="GeneID" id="113788796"/>
<name>A0A6P6XMA1_DERPT</name>
<feature type="transmembrane region" description="Helical" evidence="1">
    <location>
        <begin position="62"/>
        <end position="86"/>
    </location>
</feature>
<keyword evidence="1" id="KW-0812">Transmembrane</keyword>
<evidence type="ECO:0000313" key="3">
    <source>
        <dbReference type="RefSeq" id="XP_027194051.1"/>
    </source>
</evidence>
<dbReference type="InterPro" id="IPR037185">
    <property type="entry name" value="EmrE-like"/>
</dbReference>
<proteinExistence type="predicted"/>
<dbReference type="PANTHER" id="PTHR31965">
    <property type="entry name" value="TRANSMEMBRANE PROTEIN 42"/>
    <property type="match status" value="1"/>
</dbReference>
<dbReference type="OrthoDB" id="5854584at2759"/>
<feature type="transmembrane region" description="Helical" evidence="1">
    <location>
        <begin position="128"/>
        <end position="144"/>
    </location>
</feature>
<evidence type="ECO:0000313" key="2">
    <source>
        <dbReference type="Proteomes" id="UP000515146"/>
    </source>
</evidence>